<feature type="non-terminal residue" evidence="1">
    <location>
        <position position="1"/>
    </location>
</feature>
<organism evidence="1">
    <name type="scientific">marine sediment metagenome</name>
    <dbReference type="NCBI Taxonomy" id="412755"/>
    <lineage>
        <taxon>unclassified sequences</taxon>
        <taxon>metagenomes</taxon>
        <taxon>ecological metagenomes</taxon>
    </lineage>
</organism>
<proteinExistence type="predicted"/>
<evidence type="ECO:0000313" key="1">
    <source>
        <dbReference type="EMBL" id="KKK92188.1"/>
    </source>
</evidence>
<dbReference type="GO" id="GO:0003676">
    <property type="term" value="F:nucleic acid binding"/>
    <property type="evidence" value="ECO:0007669"/>
    <property type="project" value="InterPro"/>
</dbReference>
<gene>
    <name evidence="1" type="ORF">LCGC14_2705410</name>
</gene>
<dbReference type="Gene3D" id="3.40.1350.10">
    <property type="match status" value="1"/>
</dbReference>
<comment type="caution">
    <text evidence="1">The sequence shown here is derived from an EMBL/GenBank/DDBJ whole genome shotgun (WGS) entry which is preliminary data.</text>
</comment>
<reference evidence="1" key="1">
    <citation type="journal article" date="2015" name="Nature">
        <title>Complex archaea that bridge the gap between prokaryotes and eukaryotes.</title>
        <authorList>
            <person name="Spang A."/>
            <person name="Saw J.H."/>
            <person name="Jorgensen S.L."/>
            <person name="Zaremba-Niedzwiedzka K."/>
            <person name="Martijn J."/>
            <person name="Lind A.E."/>
            <person name="van Eijk R."/>
            <person name="Schleper C."/>
            <person name="Guy L."/>
            <person name="Ettema T.J."/>
        </authorList>
    </citation>
    <scope>NUCLEOTIDE SEQUENCE</scope>
</reference>
<dbReference type="EMBL" id="LAZR01048326">
    <property type="protein sequence ID" value="KKK92188.1"/>
    <property type="molecule type" value="Genomic_DNA"/>
</dbReference>
<name>A0A0F8ZEI7_9ZZZZ</name>
<protein>
    <recommendedName>
        <fullName evidence="2">VRR-NUC domain-containing protein</fullName>
    </recommendedName>
</protein>
<dbReference type="InterPro" id="IPR011856">
    <property type="entry name" value="tRNA_endonuc-like_dom_sf"/>
</dbReference>
<accession>A0A0F8ZEI7</accession>
<dbReference type="AlphaFoldDB" id="A0A0F8ZEI7"/>
<sequence length="71" mass="7590">GPGHARYGIKGAGDIIGVLSGVHFEVECKKGKGGRLSVNQQKRMRDVRAAGGVYQVVHGIPEMGHYFEGLL</sequence>
<evidence type="ECO:0008006" key="2">
    <source>
        <dbReference type="Google" id="ProtNLM"/>
    </source>
</evidence>